<dbReference type="Proteomes" id="UP000601789">
    <property type="component" value="Unassembled WGS sequence"/>
</dbReference>
<evidence type="ECO:0000313" key="4">
    <source>
        <dbReference type="Proteomes" id="UP000601789"/>
    </source>
</evidence>
<gene>
    <name evidence="3" type="ORF">IOD40_15365</name>
</gene>
<feature type="domain" description="Putative Flp pilus-assembly TadG-like N-terminal" evidence="2">
    <location>
        <begin position="20"/>
        <end position="62"/>
    </location>
</feature>
<dbReference type="Pfam" id="PF09977">
    <property type="entry name" value="Tad_C"/>
    <property type="match status" value="1"/>
</dbReference>
<dbReference type="InterPro" id="IPR018705">
    <property type="entry name" value="DUF2134_membrane"/>
</dbReference>
<feature type="domain" description="DUF2134" evidence="1">
    <location>
        <begin position="66"/>
        <end position="158"/>
    </location>
</feature>
<evidence type="ECO:0000259" key="1">
    <source>
        <dbReference type="Pfam" id="PF09977"/>
    </source>
</evidence>
<reference evidence="3 4" key="1">
    <citation type="submission" date="2020-10" db="EMBL/GenBank/DDBJ databases">
        <title>Aquamicrobium zhengzhouensis sp. nov., a exopolysaccharide producing bacterium isolated from farmland soil.</title>
        <authorList>
            <person name="Wang X."/>
        </authorList>
    </citation>
    <scope>NUCLEOTIDE SEQUENCE [LARGE SCALE GENOMIC DNA]</scope>
    <source>
        <strain evidence="4">cd-1</strain>
    </source>
</reference>
<keyword evidence="4" id="KW-1185">Reference proteome</keyword>
<accession>A0ABS0SFG1</accession>
<evidence type="ECO:0008006" key="5">
    <source>
        <dbReference type="Google" id="ProtNLM"/>
    </source>
</evidence>
<dbReference type="EMBL" id="JADGMQ010000012">
    <property type="protein sequence ID" value="MBI1622039.1"/>
    <property type="molecule type" value="Genomic_DNA"/>
</dbReference>
<name>A0ABS0SFG1_9HYPH</name>
<dbReference type="RefSeq" id="WP_198477574.1">
    <property type="nucleotide sequence ID" value="NZ_JADGMQ010000012.1"/>
</dbReference>
<dbReference type="InterPro" id="IPR028087">
    <property type="entry name" value="Tad_N"/>
</dbReference>
<organism evidence="3 4">
    <name type="scientific">Aquamicrobium zhengzhouense</name>
    <dbReference type="NCBI Taxonomy" id="2781738"/>
    <lineage>
        <taxon>Bacteria</taxon>
        <taxon>Pseudomonadati</taxon>
        <taxon>Pseudomonadota</taxon>
        <taxon>Alphaproteobacteria</taxon>
        <taxon>Hyphomicrobiales</taxon>
        <taxon>Phyllobacteriaceae</taxon>
        <taxon>Aquamicrobium</taxon>
    </lineage>
</organism>
<sequence>MYRLRPLLSKFLKARSGHFAIMTALTAPAAIVLAAIAVDSGSLYVEKRQAQALADLAAIAAALNPTLATANAQRTMSDNGVAALVVGRNSELSGPGARDRLLVTTGHYSARKEIDSAARFDPAGATKNAARVTYRTLGTRYFAGALIPPPEIVVTGVASATPVAAFSIGSRLARLDGGIINSLLSGLTGSQISLSLMDYEALLDTNVKLLSFIDALALDLDVGAGSYDEVLGANLTIGKIAKTMRSTGEIQGPALTALNSLVNQTTNGSVLPIKLSDLVDFGNGELTAASIRQVGVDMNALEFLMMSAAIAGRGKQVALDLGAQTGLLSAVVSLAIGEPPQHSGWLTVGEAGSLVRTAQTRLAITVEIGTPRDLLSLLGARIRLPLYLEAAYGEARLKSITCDGGFNNRKVEIEARPGIVNLYLAEVDRSKLGGFANPMARSPARLIDLPLVSITGQAQAEMSNTKFTSMTFTKADMKPPVARTVNTRDYLSSLTGSLFSSLSLSARLELGLLGIPLLTLPPNTLGKLTGAIQNVATPIDDLLYRLLSVLGVSLGEAEIKVYDANCGRAFLVQ</sequence>
<proteinExistence type="predicted"/>
<comment type="caution">
    <text evidence="3">The sequence shown here is derived from an EMBL/GenBank/DDBJ whole genome shotgun (WGS) entry which is preliminary data.</text>
</comment>
<dbReference type="Pfam" id="PF13400">
    <property type="entry name" value="Tad"/>
    <property type="match status" value="1"/>
</dbReference>
<evidence type="ECO:0000259" key="2">
    <source>
        <dbReference type="Pfam" id="PF13400"/>
    </source>
</evidence>
<protein>
    <recommendedName>
        <fullName evidence="5">DUF2134 domain-containing protein</fullName>
    </recommendedName>
</protein>
<evidence type="ECO:0000313" key="3">
    <source>
        <dbReference type="EMBL" id="MBI1622039.1"/>
    </source>
</evidence>